<name>A0A9Q9J1S6_9XANT</name>
<dbReference type="EMBL" id="CP096142">
    <property type="protein sequence ID" value="UXA67535.1"/>
    <property type="molecule type" value="Genomic_DNA"/>
</dbReference>
<protein>
    <submittedName>
        <fullName evidence="1">Uncharacterized protein</fullName>
    </submittedName>
</protein>
<dbReference type="RefSeq" id="WP_260808251.1">
    <property type="nucleotide sequence ID" value="NZ_CP096138.1"/>
</dbReference>
<dbReference type="GeneID" id="75151354"/>
<dbReference type="AlphaFoldDB" id="A0A9Q9J1S6"/>
<evidence type="ECO:0000313" key="2">
    <source>
        <dbReference type="Proteomes" id="UP001058381"/>
    </source>
</evidence>
<gene>
    <name evidence="1" type="ORF">M0D43_08330</name>
</gene>
<evidence type="ECO:0000313" key="1">
    <source>
        <dbReference type="EMBL" id="UXA67535.1"/>
    </source>
</evidence>
<dbReference type="Proteomes" id="UP001058381">
    <property type="component" value="Chromosome"/>
</dbReference>
<reference evidence="1" key="1">
    <citation type="submission" date="2022-04" db="EMBL/GenBank/DDBJ databases">
        <title>Xanthomonas prunicola pv. tritici, a pathogen causing a previously unreported foliar disease of wheat.</title>
        <authorList>
            <person name="Clavijo F."/>
            <person name="Curland R.D."/>
            <person name="Dill-Macky R."/>
            <person name="Pereyra S."/>
            <person name="Roman-Reyna V."/>
            <person name="Siri M.I."/>
        </authorList>
    </citation>
    <scope>NUCLEOTIDE SEQUENCE</scope>
    <source>
        <strain evidence="1">CIX249</strain>
    </source>
</reference>
<organism evidence="1 2">
    <name type="scientific">Xanthomonas prunicola</name>
    <dbReference type="NCBI Taxonomy" id="2053930"/>
    <lineage>
        <taxon>Bacteria</taxon>
        <taxon>Pseudomonadati</taxon>
        <taxon>Pseudomonadota</taxon>
        <taxon>Gammaproteobacteria</taxon>
        <taxon>Lysobacterales</taxon>
        <taxon>Lysobacteraceae</taxon>
        <taxon>Xanthomonas</taxon>
    </lineage>
</organism>
<sequence>MQEVICESADAGMRVRMRLRDNADSQQTICRQILQATRYVLRFREPKVFLVYNVVLVPSGVNFSKSHIEIGMRELKPVYAVRERSSDIGEAINTIAHETLHLTAGLNRFDAQRKTDESMAYFTGACAQLSVTGTLSRSDLVTTQFAGSDVPQEAMLSSQAGSKVLEDVFAGIPDETIHAESDAGKQLLQRCEMRLQTFFGKRAEGDGGN</sequence>
<proteinExistence type="predicted"/>
<accession>A0A9Q9J1S6</accession>